<keyword evidence="3" id="KW-0812">Transmembrane</keyword>
<dbReference type="AlphaFoldDB" id="A0A9C7GDM9"/>
<feature type="transmembrane region" description="Helical" evidence="3">
    <location>
        <begin position="242"/>
        <end position="262"/>
    </location>
</feature>
<gene>
    <name evidence="5" type="ORF">NEOCIP111885_04167</name>
</gene>
<comment type="caution">
    <text evidence="5">The sequence shown here is derived from an EMBL/GenBank/DDBJ whole genome shotgun (WGS) entry which is preliminary data.</text>
</comment>
<protein>
    <recommendedName>
        <fullName evidence="4">Acyltransferase 3 domain-containing protein</fullName>
    </recommendedName>
</protein>
<keyword evidence="3" id="KW-1133">Transmembrane helix</keyword>
<feature type="transmembrane region" description="Helical" evidence="3">
    <location>
        <begin position="117"/>
        <end position="141"/>
    </location>
</feature>
<dbReference type="PANTHER" id="PTHR37312">
    <property type="entry name" value="MEMBRANE-BOUND ACYLTRANSFERASE YKRP-RELATED"/>
    <property type="match status" value="1"/>
</dbReference>
<evidence type="ECO:0000313" key="5">
    <source>
        <dbReference type="EMBL" id="CAG9610393.1"/>
    </source>
</evidence>
<dbReference type="GO" id="GO:0016747">
    <property type="term" value="F:acyltransferase activity, transferring groups other than amino-acyl groups"/>
    <property type="evidence" value="ECO:0007669"/>
    <property type="project" value="InterPro"/>
</dbReference>
<feature type="transmembrane region" description="Helical" evidence="3">
    <location>
        <begin position="32"/>
        <end position="49"/>
    </location>
</feature>
<accession>A0A9C7GDM9</accession>
<keyword evidence="3" id="KW-0472">Membrane</keyword>
<dbReference type="EMBL" id="CAKJTG010000035">
    <property type="protein sequence ID" value="CAG9610393.1"/>
    <property type="molecule type" value="Genomic_DNA"/>
</dbReference>
<dbReference type="InterPro" id="IPR002656">
    <property type="entry name" value="Acyl_transf_3_dom"/>
</dbReference>
<sequence>MANTRNEWLDVAKGIAIILVVVGHSATFDVTPIYWFHMPAFFIISGYFFRPQGSIQSIKEWVRKRARQLFIPYLFFLILITIIRYSILIFQSKITFDWLLEDLISVSVGGRFFPSDFYVVMWFIPCMFLTQFLCILIHYYFKSRLIRFGIILLFYCLSHLENWFAAEHNIFVPWNIDVALLALSYYTFGYLLQRIFTFYKKKIDSRKLLMFCVIGGAVFIFTLRSQIAYIFDMRSVTYQHPILDLVIPITLTLLLFSLCILITKIGPLSNILSYTGRSSLIIMYTHVPIKIIYEEAFEPNHYLIVLLGLLLPLLFTKFLLEKNSYTSLLVLGRLNSPVGI</sequence>
<evidence type="ECO:0000256" key="3">
    <source>
        <dbReference type="SAM" id="Phobius"/>
    </source>
</evidence>
<feature type="transmembrane region" description="Helical" evidence="3">
    <location>
        <begin position="7"/>
        <end position="26"/>
    </location>
</feature>
<dbReference type="InterPro" id="IPR052734">
    <property type="entry name" value="Nod_factor_acetyltransferase"/>
</dbReference>
<comment type="similarity">
    <text evidence="2">Belongs to the acyltransferase 3 family.</text>
</comment>
<dbReference type="RefSeq" id="WP_230498729.1">
    <property type="nucleotide sequence ID" value="NZ_CAKJTG010000035.1"/>
</dbReference>
<evidence type="ECO:0000256" key="2">
    <source>
        <dbReference type="ARBA" id="ARBA00007400"/>
    </source>
</evidence>
<organism evidence="5 6">
    <name type="scientific">Pseudoneobacillus rhizosphaerae</name>
    <dbReference type="NCBI Taxonomy" id="2880968"/>
    <lineage>
        <taxon>Bacteria</taxon>
        <taxon>Bacillati</taxon>
        <taxon>Bacillota</taxon>
        <taxon>Bacilli</taxon>
        <taxon>Bacillales</taxon>
        <taxon>Bacillaceae</taxon>
        <taxon>Pseudoneobacillus</taxon>
    </lineage>
</organism>
<feature type="transmembrane region" description="Helical" evidence="3">
    <location>
        <begin position="70"/>
        <end position="90"/>
    </location>
</feature>
<feature type="transmembrane region" description="Helical" evidence="3">
    <location>
        <begin position="208"/>
        <end position="230"/>
    </location>
</feature>
<evidence type="ECO:0000313" key="6">
    <source>
        <dbReference type="Proteomes" id="UP000789845"/>
    </source>
</evidence>
<feature type="transmembrane region" description="Helical" evidence="3">
    <location>
        <begin position="178"/>
        <end position="196"/>
    </location>
</feature>
<keyword evidence="6" id="KW-1185">Reference proteome</keyword>
<feature type="transmembrane region" description="Helical" evidence="3">
    <location>
        <begin position="299"/>
        <end position="320"/>
    </location>
</feature>
<evidence type="ECO:0000256" key="1">
    <source>
        <dbReference type="ARBA" id="ARBA00004370"/>
    </source>
</evidence>
<evidence type="ECO:0000259" key="4">
    <source>
        <dbReference type="Pfam" id="PF01757"/>
    </source>
</evidence>
<feature type="domain" description="Acyltransferase 3" evidence="4">
    <location>
        <begin position="6"/>
        <end position="310"/>
    </location>
</feature>
<dbReference type="PANTHER" id="PTHR37312:SF1">
    <property type="entry name" value="MEMBRANE-BOUND ACYLTRANSFERASE YKRP-RELATED"/>
    <property type="match status" value="1"/>
</dbReference>
<proteinExistence type="inferred from homology"/>
<name>A0A9C7GDM9_9BACI</name>
<feature type="transmembrane region" description="Helical" evidence="3">
    <location>
        <begin position="148"/>
        <end position="166"/>
    </location>
</feature>
<dbReference type="Proteomes" id="UP000789845">
    <property type="component" value="Unassembled WGS sequence"/>
</dbReference>
<reference evidence="5" key="1">
    <citation type="submission" date="2021-10" db="EMBL/GenBank/DDBJ databases">
        <authorList>
            <person name="Criscuolo A."/>
        </authorList>
    </citation>
    <scope>NUCLEOTIDE SEQUENCE</scope>
    <source>
        <strain evidence="5">CIP111885</strain>
    </source>
</reference>
<comment type="subcellular location">
    <subcellularLocation>
        <location evidence="1">Membrane</location>
    </subcellularLocation>
</comment>
<dbReference type="Pfam" id="PF01757">
    <property type="entry name" value="Acyl_transf_3"/>
    <property type="match status" value="1"/>
</dbReference>